<organism evidence="3 4">
    <name type="scientific">Coprinellus micaceus</name>
    <name type="common">Glistening ink-cap mushroom</name>
    <name type="synonym">Coprinus micaceus</name>
    <dbReference type="NCBI Taxonomy" id="71717"/>
    <lineage>
        <taxon>Eukaryota</taxon>
        <taxon>Fungi</taxon>
        <taxon>Dikarya</taxon>
        <taxon>Basidiomycota</taxon>
        <taxon>Agaricomycotina</taxon>
        <taxon>Agaricomycetes</taxon>
        <taxon>Agaricomycetidae</taxon>
        <taxon>Agaricales</taxon>
        <taxon>Agaricineae</taxon>
        <taxon>Psathyrellaceae</taxon>
        <taxon>Coprinellus</taxon>
    </lineage>
</organism>
<evidence type="ECO:0000313" key="4">
    <source>
        <dbReference type="Proteomes" id="UP000298030"/>
    </source>
</evidence>
<gene>
    <name evidence="3" type="ORF">FA13DRAFT_1789649</name>
</gene>
<dbReference type="PROSITE" id="PS50181">
    <property type="entry name" value="FBOX"/>
    <property type="match status" value="1"/>
</dbReference>
<reference evidence="3 4" key="1">
    <citation type="journal article" date="2019" name="Nat. Ecol. Evol.">
        <title>Megaphylogeny resolves global patterns of mushroom evolution.</title>
        <authorList>
            <person name="Varga T."/>
            <person name="Krizsan K."/>
            <person name="Foldi C."/>
            <person name="Dima B."/>
            <person name="Sanchez-Garcia M."/>
            <person name="Sanchez-Ramirez S."/>
            <person name="Szollosi G.J."/>
            <person name="Szarkandi J.G."/>
            <person name="Papp V."/>
            <person name="Albert L."/>
            <person name="Andreopoulos W."/>
            <person name="Angelini C."/>
            <person name="Antonin V."/>
            <person name="Barry K.W."/>
            <person name="Bougher N.L."/>
            <person name="Buchanan P."/>
            <person name="Buyck B."/>
            <person name="Bense V."/>
            <person name="Catcheside P."/>
            <person name="Chovatia M."/>
            <person name="Cooper J."/>
            <person name="Damon W."/>
            <person name="Desjardin D."/>
            <person name="Finy P."/>
            <person name="Geml J."/>
            <person name="Haridas S."/>
            <person name="Hughes K."/>
            <person name="Justo A."/>
            <person name="Karasinski D."/>
            <person name="Kautmanova I."/>
            <person name="Kiss B."/>
            <person name="Kocsube S."/>
            <person name="Kotiranta H."/>
            <person name="LaButti K.M."/>
            <person name="Lechner B.E."/>
            <person name="Liimatainen K."/>
            <person name="Lipzen A."/>
            <person name="Lukacs Z."/>
            <person name="Mihaltcheva S."/>
            <person name="Morgado L.N."/>
            <person name="Niskanen T."/>
            <person name="Noordeloos M.E."/>
            <person name="Ohm R.A."/>
            <person name="Ortiz-Santana B."/>
            <person name="Ovrebo C."/>
            <person name="Racz N."/>
            <person name="Riley R."/>
            <person name="Savchenko A."/>
            <person name="Shiryaev A."/>
            <person name="Soop K."/>
            <person name="Spirin V."/>
            <person name="Szebenyi C."/>
            <person name="Tomsovsky M."/>
            <person name="Tulloss R.E."/>
            <person name="Uehling J."/>
            <person name="Grigoriev I.V."/>
            <person name="Vagvolgyi C."/>
            <person name="Papp T."/>
            <person name="Martin F.M."/>
            <person name="Miettinen O."/>
            <person name="Hibbett D.S."/>
            <person name="Nagy L.G."/>
        </authorList>
    </citation>
    <scope>NUCLEOTIDE SEQUENCE [LARGE SCALE GENOMIC DNA]</scope>
    <source>
        <strain evidence="3 4">FP101781</strain>
    </source>
</reference>
<evidence type="ECO:0000313" key="3">
    <source>
        <dbReference type="EMBL" id="TEB33827.1"/>
    </source>
</evidence>
<accession>A0A4Y7TI09</accession>
<feature type="domain" description="F-box" evidence="2">
    <location>
        <begin position="1"/>
        <end position="44"/>
    </location>
</feature>
<protein>
    <recommendedName>
        <fullName evidence="2">F-box domain-containing protein</fullName>
    </recommendedName>
</protein>
<keyword evidence="4" id="KW-1185">Reference proteome</keyword>
<dbReference type="Proteomes" id="UP000298030">
    <property type="component" value="Unassembled WGS sequence"/>
</dbReference>
<dbReference type="SUPFAM" id="SSF81383">
    <property type="entry name" value="F-box domain"/>
    <property type="match status" value="1"/>
</dbReference>
<proteinExistence type="predicted"/>
<dbReference type="SMART" id="SM00256">
    <property type="entry name" value="FBOX"/>
    <property type="match status" value="1"/>
</dbReference>
<name>A0A4Y7TI09_COPMI</name>
<evidence type="ECO:0000259" key="2">
    <source>
        <dbReference type="PROSITE" id="PS50181"/>
    </source>
</evidence>
<dbReference type="STRING" id="71717.A0A4Y7TI09"/>
<dbReference type="InterPro" id="IPR001810">
    <property type="entry name" value="F-box_dom"/>
</dbReference>
<dbReference type="Pfam" id="PF12937">
    <property type="entry name" value="F-box-like"/>
    <property type="match status" value="1"/>
</dbReference>
<evidence type="ECO:0000256" key="1">
    <source>
        <dbReference type="SAM" id="MobiDB-lite"/>
    </source>
</evidence>
<dbReference type="InterPro" id="IPR036047">
    <property type="entry name" value="F-box-like_dom_sf"/>
</dbReference>
<comment type="caution">
    <text evidence="3">The sequence shown here is derived from an EMBL/GenBank/DDBJ whole genome shotgun (WGS) entry which is preliminary data.</text>
</comment>
<sequence>MLGLPTEIIVNILSNLDLQGLVACKRTCRKLTGIYDDSSRLQYLAELEVAGMIDNPHCPMAIVDRLEKLRKKEDAWVALHPDFTAKIGIPKTPSSVYDVTPNVYLLGVALPTDFPVTRGIQSMRLPSDLDDTATPFIELQMVKQIVDFGTSIEEHDLLAVVTMSESADPNYVFLLEVALLRHSTASLHDEADRPILPVWSVNDLASVSIEICGENLAITVMSRADANAQATLHIFNWKNGRRKGHRRIVNNLGLVFLREDLLLMPNISDPSFEGNEGCLELQPIVNLALPAIAEDHVVIGIQCRCDPSPTGGGVYPKYAPSKRPFANDPMEAINDPYVMFVHRKRLIEQLPKDWQVNLRASETETASAKSSEASQRAEEEANWQPRQDGEASDANQWEEEPRELNNNIAPTVPWSEWGSRHARWLDAHTFSSVYITSTAGQRFVSIDKNASRDPSHIRVIDFNQYHVRQASTADVCPSEDMLVAVKVHDDTEDEPVWARKEPFVDQEARSELPFIEMSTKTTYNFNSVLLDEQRILGIRNVDGGQWTSTREVELIHFG</sequence>
<dbReference type="OrthoDB" id="3149552at2759"/>
<dbReference type="AlphaFoldDB" id="A0A4Y7TI09"/>
<dbReference type="Gene3D" id="1.20.1280.50">
    <property type="match status" value="1"/>
</dbReference>
<dbReference type="EMBL" id="QPFP01000011">
    <property type="protein sequence ID" value="TEB33827.1"/>
    <property type="molecule type" value="Genomic_DNA"/>
</dbReference>
<feature type="compositionally biased region" description="Low complexity" evidence="1">
    <location>
        <begin position="363"/>
        <end position="374"/>
    </location>
</feature>
<feature type="region of interest" description="Disordered" evidence="1">
    <location>
        <begin position="361"/>
        <end position="405"/>
    </location>
</feature>